<dbReference type="HOGENOM" id="CLU_1030307_0_0_5"/>
<proteinExistence type="predicted"/>
<dbReference type="InterPro" id="IPR011050">
    <property type="entry name" value="Pectin_lyase_fold/virulence"/>
</dbReference>
<dbReference type="SUPFAM" id="SSF51126">
    <property type="entry name" value="Pectin lyase-like"/>
    <property type="match status" value="1"/>
</dbReference>
<dbReference type="RefSeq" id="WP_014752771.1">
    <property type="nucleotide sequence ID" value="NC_017966.1"/>
</dbReference>
<dbReference type="Gene3D" id="2.160.20.10">
    <property type="entry name" value="Single-stranded right-handed beta-helix, Pectin lyase-like"/>
    <property type="match status" value="1"/>
</dbReference>
<evidence type="ECO:0000313" key="2">
    <source>
        <dbReference type="Proteomes" id="UP000005258"/>
    </source>
</evidence>
<reference evidence="1 2" key="1">
    <citation type="journal article" date="2012" name="J. Am. Chem. Soc.">
        <title>Bacterial biosynthesis and maturation of the didemnin anti-cancer agents.</title>
        <authorList>
            <person name="Xu Y."/>
            <person name="Kersten R.D."/>
            <person name="Nam S.J."/>
            <person name="Lu L."/>
            <person name="Al-Suwailem A.M."/>
            <person name="Zheng H."/>
            <person name="Fenical W."/>
            <person name="Dorrestein P.C."/>
            <person name="Moore B.S."/>
            <person name="Qian P.Y."/>
        </authorList>
    </citation>
    <scope>NUCLEOTIDE SEQUENCE [LARGE SCALE GENOMIC DNA]</scope>
    <source>
        <strain evidence="1 2">KA081020-065</strain>
    </source>
</reference>
<protein>
    <submittedName>
        <fullName evidence="1">Uncharacterized protein</fullName>
    </submittedName>
</protein>
<evidence type="ECO:0000313" key="1">
    <source>
        <dbReference type="EMBL" id="AFK56018.1"/>
    </source>
</evidence>
<gene>
    <name evidence="1" type="ordered locus">TMO_b0010</name>
</gene>
<dbReference type="Proteomes" id="UP000005258">
    <property type="component" value="Plasmid pTM2"/>
</dbReference>
<dbReference type="AlphaFoldDB" id="I3TTD0"/>
<dbReference type="KEGG" id="tmo:TMO_b0010"/>
<geneLocation type="plasmid" evidence="1 2">
    <name>pTM2</name>
</geneLocation>
<dbReference type="EMBL" id="CP003238">
    <property type="protein sequence ID" value="AFK56018.1"/>
    <property type="molecule type" value="Genomic_DNA"/>
</dbReference>
<keyword evidence="2" id="KW-1185">Reference proteome</keyword>
<organism evidence="1 2">
    <name type="scientific">Tistrella mobilis (strain KA081020-065)</name>
    <dbReference type="NCBI Taxonomy" id="1110502"/>
    <lineage>
        <taxon>Bacteria</taxon>
        <taxon>Pseudomonadati</taxon>
        <taxon>Pseudomonadota</taxon>
        <taxon>Alphaproteobacteria</taxon>
        <taxon>Geminicoccales</taxon>
        <taxon>Geminicoccaceae</taxon>
        <taxon>Tistrella</taxon>
    </lineage>
</organism>
<sequence>MAFTALETEIAALTGKVDSLYETYRTKAQTIDQSVANALNAIPNNSKTYYLNAATGADTNSGTSSSQPFRTLKAACDAVPVGGHGIIYLAAAPHVYDIDADIYLRRKTIQFRSQANLTTGNRPIIRQRLSADENEVYGFYVQDASVSFVYCALETATPADLETVPSDGLVRRIDMMGALVGVLFCDITLGTTSFVNRSSGTASMWLQIYGSTITRSTAGRGVLLNAAQQPAIFGASNNVLPEGLTYSDLMAGLKTDATGRVYNVLSSTEL</sequence>
<name>I3TTD0_TISMK</name>
<accession>I3TTD0</accession>
<dbReference type="InterPro" id="IPR012334">
    <property type="entry name" value="Pectin_lyas_fold"/>
</dbReference>
<keyword evidence="1" id="KW-0614">Plasmid</keyword>